<feature type="region of interest" description="Disordered" evidence="3">
    <location>
        <begin position="635"/>
        <end position="664"/>
    </location>
</feature>
<dbReference type="PROSITE" id="PS51536">
    <property type="entry name" value="TFG"/>
    <property type="match status" value="1"/>
</dbReference>
<feature type="region of interest" description="Disordered" evidence="3">
    <location>
        <begin position="680"/>
        <end position="726"/>
    </location>
</feature>
<dbReference type="PANTHER" id="PTHR13586">
    <property type="entry name" value="SCD6 PROTEIN-RELATED"/>
    <property type="match status" value="1"/>
</dbReference>
<dbReference type="GO" id="GO:0033962">
    <property type="term" value="P:P-body assembly"/>
    <property type="evidence" value="ECO:0007669"/>
    <property type="project" value="TreeGrafter"/>
</dbReference>
<dbReference type="GO" id="GO:0003729">
    <property type="term" value="F:mRNA binding"/>
    <property type="evidence" value="ECO:0007669"/>
    <property type="project" value="TreeGrafter"/>
</dbReference>
<evidence type="ECO:0000256" key="1">
    <source>
        <dbReference type="PROSITE-ProRule" id="PRU00846"/>
    </source>
</evidence>
<dbReference type="SUPFAM" id="SSF50182">
    <property type="entry name" value="Sm-like ribonucleoproteins"/>
    <property type="match status" value="2"/>
</dbReference>
<dbReference type="EMBL" id="CAJVPS010002554">
    <property type="protein sequence ID" value="CAG8571279.1"/>
    <property type="molecule type" value="Genomic_DNA"/>
</dbReference>
<dbReference type="Pfam" id="PF12701">
    <property type="entry name" value="LSM14"/>
    <property type="match status" value="1"/>
</dbReference>
<name>A0A9N9G0S3_9GLOM</name>
<dbReference type="GO" id="GO:0034063">
    <property type="term" value="P:stress granule assembly"/>
    <property type="evidence" value="ECO:0007669"/>
    <property type="project" value="TreeGrafter"/>
</dbReference>
<evidence type="ECO:0000259" key="4">
    <source>
        <dbReference type="PROSITE" id="PS51512"/>
    </source>
</evidence>
<dbReference type="Gene3D" id="3.30.1140.40">
    <property type="entry name" value="Tctex-1"/>
    <property type="match status" value="1"/>
</dbReference>
<feature type="short sequence motif" description="FFD box" evidence="1">
    <location>
        <begin position="618"/>
        <end position="634"/>
    </location>
</feature>
<comment type="caution">
    <text evidence="8">The sequence shown here is derived from an EMBL/GenBank/DDBJ whole genome shotgun (WGS) entry which is preliminary data.</text>
</comment>
<feature type="compositionally biased region" description="Polar residues" evidence="3">
    <location>
        <begin position="449"/>
        <end position="458"/>
    </location>
</feature>
<dbReference type="CDD" id="cd01736">
    <property type="entry name" value="LSm14_N"/>
    <property type="match status" value="1"/>
</dbReference>
<evidence type="ECO:0000259" key="7">
    <source>
        <dbReference type="PROSITE" id="PS52002"/>
    </source>
</evidence>
<feature type="region of interest" description="Disordered" evidence="3">
    <location>
        <begin position="419"/>
        <end position="479"/>
    </location>
</feature>
<feature type="domain" description="DFDF" evidence="4">
    <location>
        <begin position="550"/>
        <end position="586"/>
    </location>
</feature>
<sequence length="726" mass="80825">MSRTYSEEPVEAGESFLTSTNKTTATHGGVRQLQHVERQFTYSEEPATQNLSATRNVEISTTADRRFTYNENDPDLIHQRPPLPDDSYVKPIHNKRPPLPTPVVINPAYPTSVLPEETKDPKKTFNVDEVLSIVQEVTDSVLQDSGYLHTRASMWNTQIVNNCVKKLCELGKAFKYIVTCTIVQKTDAGLHSTSSCYWDARHDDFVKGAALKMSGAIGYIGSKISLISRSDIRYVGILHTINQADSTVALEQGYETINVTDSHHNRFAFKLPWSYRNANKYHSLLILQTIVRSFGTEGRRGNPSEEIPPSDNIFEYIVFRGSDVKDLHVCEAPAPQASLPPQVPNDPAILGTTAPRPPNFQGFGPPPPLGVQPPNFPTAQLNQYYLNHVAAAAAFQQQHQQHFWQQPQVPQQPQLNLPETTTKEAEQPKSQQQKEHSGPDKPEDHKSDNNQAALNKNLASKPGPSTRPAVGHSVNSRNDVIKDTSSNVVVEKLTKKVSELSVTAAATTTTVAKETNGDRQPTQSYERMGGHLVQPNRRVRGNRRNYSQSYDRNRIPVPASDFDFESSNAKFNKDEIVKEVRKTVPNHDGIAKEEEAIDTHPTTEDEDEEEILIPPSELFYDKNKSFFDNISCETKERLEQQGPDGRRSLSVSERRQKQSEERRLNLETFGQVSIDGGRYRGGYRSRGYRGGRGGYRGNRGGGSSSGGGGSNGGYRAGYSSSFLVFS</sequence>
<dbReference type="SMART" id="SM01271">
    <property type="entry name" value="LSM14"/>
    <property type="match status" value="1"/>
</dbReference>
<feature type="short sequence motif" description="TFG box" evidence="2">
    <location>
        <begin position="653"/>
        <end position="673"/>
    </location>
</feature>
<dbReference type="GO" id="GO:0000932">
    <property type="term" value="C:P-body"/>
    <property type="evidence" value="ECO:0007669"/>
    <property type="project" value="TreeGrafter"/>
</dbReference>
<feature type="compositionally biased region" description="Polar residues" evidence="3">
    <location>
        <begin position="16"/>
        <end position="26"/>
    </location>
</feature>
<evidence type="ECO:0000256" key="3">
    <source>
        <dbReference type="SAM" id="MobiDB-lite"/>
    </source>
</evidence>
<feature type="region of interest" description="Disordered" evidence="3">
    <location>
        <begin position="335"/>
        <end position="376"/>
    </location>
</feature>
<accession>A0A9N9G0S3</accession>
<feature type="region of interest" description="Disordered" evidence="3">
    <location>
        <begin position="1"/>
        <end position="28"/>
    </location>
</feature>
<gene>
    <name evidence="8" type="ORF">ALEPTO_LOCUS6825</name>
</gene>
<evidence type="ECO:0000259" key="6">
    <source>
        <dbReference type="PROSITE" id="PS51536"/>
    </source>
</evidence>
<dbReference type="AlphaFoldDB" id="A0A9N9G0S3"/>
<dbReference type="Proteomes" id="UP000789508">
    <property type="component" value="Unassembled WGS sequence"/>
</dbReference>
<dbReference type="InterPro" id="IPR038586">
    <property type="entry name" value="Tctex-1-like_sf"/>
</dbReference>
<dbReference type="Pfam" id="PF09532">
    <property type="entry name" value="FDF"/>
    <property type="match status" value="1"/>
</dbReference>
<reference evidence="8" key="1">
    <citation type="submission" date="2021-06" db="EMBL/GenBank/DDBJ databases">
        <authorList>
            <person name="Kallberg Y."/>
            <person name="Tangrot J."/>
            <person name="Rosling A."/>
        </authorList>
    </citation>
    <scope>NUCLEOTIDE SEQUENCE</scope>
    <source>
        <strain evidence="8">FL130A</strain>
    </source>
</reference>
<feature type="compositionally biased region" description="Gly residues" evidence="3">
    <location>
        <begin position="690"/>
        <end position="715"/>
    </location>
</feature>
<evidence type="ECO:0000313" key="8">
    <source>
        <dbReference type="EMBL" id="CAG8571279.1"/>
    </source>
</evidence>
<dbReference type="InterPro" id="IPR025762">
    <property type="entry name" value="DFDF"/>
</dbReference>
<keyword evidence="9" id="KW-1185">Reference proteome</keyword>
<feature type="compositionally biased region" description="Basic and acidic residues" evidence="3">
    <location>
        <begin position="421"/>
        <end position="448"/>
    </location>
</feature>
<dbReference type="InterPro" id="IPR025768">
    <property type="entry name" value="TFG_box"/>
</dbReference>
<dbReference type="PANTHER" id="PTHR13586:SF0">
    <property type="entry name" value="TRAILER HITCH, ISOFORM H"/>
    <property type="match status" value="1"/>
</dbReference>
<evidence type="ECO:0000259" key="5">
    <source>
        <dbReference type="PROSITE" id="PS51513"/>
    </source>
</evidence>
<evidence type="ECO:0000313" key="9">
    <source>
        <dbReference type="Proteomes" id="UP000789508"/>
    </source>
</evidence>
<dbReference type="InterPro" id="IPR019050">
    <property type="entry name" value="FDF_dom"/>
</dbReference>
<feature type="domain" description="Sm" evidence="7">
    <location>
        <begin position="211"/>
        <end position="333"/>
    </location>
</feature>
<dbReference type="PROSITE" id="PS51513">
    <property type="entry name" value="FFD"/>
    <property type="match status" value="1"/>
</dbReference>
<dbReference type="Pfam" id="PF03645">
    <property type="entry name" value="Tctex-1"/>
    <property type="match status" value="1"/>
</dbReference>
<feature type="domain" description="FFD box profile" evidence="5">
    <location>
        <begin position="618"/>
        <end position="634"/>
    </location>
</feature>
<dbReference type="Gene3D" id="2.30.30.100">
    <property type="match status" value="1"/>
</dbReference>
<feature type="domain" description="TFG box profile" evidence="6">
    <location>
        <begin position="653"/>
        <end position="673"/>
    </location>
</feature>
<dbReference type="SMART" id="SM01199">
    <property type="entry name" value="FDF"/>
    <property type="match status" value="1"/>
</dbReference>
<dbReference type="InterPro" id="IPR005334">
    <property type="entry name" value="Tctex-1-like"/>
</dbReference>
<feature type="compositionally biased region" description="Low complexity" evidence="3">
    <location>
        <begin position="716"/>
        <end position="726"/>
    </location>
</feature>
<dbReference type="PROSITE" id="PS51512">
    <property type="entry name" value="DFDF"/>
    <property type="match status" value="1"/>
</dbReference>
<dbReference type="InterPro" id="IPR047575">
    <property type="entry name" value="Sm"/>
</dbReference>
<organism evidence="8 9">
    <name type="scientific">Ambispora leptoticha</name>
    <dbReference type="NCBI Taxonomy" id="144679"/>
    <lineage>
        <taxon>Eukaryota</taxon>
        <taxon>Fungi</taxon>
        <taxon>Fungi incertae sedis</taxon>
        <taxon>Mucoromycota</taxon>
        <taxon>Glomeromycotina</taxon>
        <taxon>Glomeromycetes</taxon>
        <taxon>Archaeosporales</taxon>
        <taxon>Ambisporaceae</taxon>
        <taxon>Ambispora</taxon>
    </lineage>
</organism>
<feature type="compositionally biased region" description="Pro residues" evidence="3">
    <location>
        <begin position="364"/>
        <end position="376"/>
    </location>
</feature>
<evidence type="ECO:0000256" key="2">
    <source>
        <dbReference type="PROSITE-ProRule" id="PRU00869"/>
    </source>
</evidence>
<proteinExistence type="predicted"/>
<dbReference type="PROSITE" id="PS52002">
    <property type="entry name" value="SM"/>
    <property type="match status" value="1"/>
</dbReference>
<dbReference type="CDD" id="cd21455">
    <property type="entry name" value="DLC-like_DYNLT1_DYNLT3"/>
    <property type="match status" value="1"/>
</dbReference>
<dbReference type="InterPro" id="IPR025609">
    <property type="entry name" value="Lsm14-like_N"/>
</dbReference>
<dbReference type="InterPro" id="IPR025761">
    <property type="entry name" value="FFD_box"/>
</dbReference>
<dbReference type="OrthoDB" id="21539at2759"/>
<protein>
    <submittedName>
        <fullName evidence="8">8779_t:CDS:1</fullName>
    </submittedName>
</protein>
<dbReference type="InterPro" id="IPR010920">
    <property type="entry name" value="LSM_dom_sf"/>
</dbReference>